<keyword evidence="3" id="KW-1185">Reference proteome</keyword>
<feature type="compositionally biased region" description="Basic and acidic residues" evidence="1">
    <location>
        <begin position="11"/>
        <end position="21"/>
    </location>
</feature>
<dbReference type="Proteomes" id="UP001396334">
    <property type="component" value="Unassembled WGS sequence"/>
</dbReference>
<feature type="compositionally biased region" description="Basic and acidic residues" evidence="1">
    <location>
        <begin position="57"/>
        <end position="70"/>
    </location>
</feature>
<feature type="region of interest" description="Disordered" evidence="1">
    <location>
        <begin position="57"/>
        <end position="109"/>
    </location>
</feature>
<proteinExistence type="predicted"/>
<organism evidence="2 3">
    <name type="scientific">Hibiscus sabdariffa</name>
    <name type="common">roselle</name>
    <dbReference type="NCBI Taxonomy" id="183260"/>
    <lineage>
        <taxon>Eukaryota</taxon>
        <taxon>Viridiplantae</taxon>
        <taxon>Streptophyta</taxon>
        <taxon>Embryophyta</taxon>
        <taxon>Tracheophyta</taxon>
        <taxon>Spermatophyta</taxon>
        <taxon>Magnoliopsida</taxon>
        <taxon>eudicotyledons</taxon>
        <taxon>Gunneridae</taxon>
        <taxon>Pentapetalae</taxon>
        <taxon>rosids</taxon>
        <taxon>malvids</taxon>
        <taxon>Malvales</taxon>
        <taxon>Malvaceae</taxon>
        <taxon>Malvoideae</taxon>
        <taxon>Hibiscus</taxon>
    </lineage>
</organism>
<comment type="caution">
    <text evidence="2">The sequence shown here is derived from an EMBL/GenBank/DDBJ whole genome shotgun (WGS) entry which is preliminary data.</text>
</comment>
<dbReference type="EMBL" id="JBBPBN010000052">
    <property type="protein sequence ID" value="KAK8991199.1"/>
    <property type="molecule type" value="Genomic_DNA"/>
</dbReference>
<evidence type="ECO:0000313" key="3">
    <source>
        <dbReference type="Proteomes" id="UP001396334"/>
    </source>
</evidence>
<feature type="region of interest" description="Disordered" evidence="1">
    <location>
        <begin position="1"/>
        <end position="27"/>
    </location>
</feature>
<feature type="compositionally biased region" description="Gly residues" evidence="1">
    <location>
        <begin position="71"/>
        <end position="80"/>
    </location>
</feature>
<protein>
    <submittedName>
        <fullName evidence="2">Uncharacterized protein</fullName>
    </submittedName>
</protein>
<reference evidence="2 3" key="1">
    <citation type="journal article" date="2024" name="G3 (Bethesda)">
        <title>Genome assembly of Hibiscus sabdariffa L. provides insights into metabolisms of medicinal natural products.</title>
        <authorList>
            <person name="Kim T."/>
        </authorList>
    </citation>
    <scope>NUCLEOTIDE SEQUENCE [LARGE SCALE GENOMIC DNA]</scope>
    <source>
        <strain evidence="2">TK-2024</strain>
        <tissue evidence="2">Old leaves</tissue>
    </source>
</reference>
<gene>
    <name evidence="2" type="ORF">V6N11_062220</name>
</gene>
<evidence type="ECO:0000313" key="2">
    <source>
        <dbReference type="EMBL" id="KAK8991199.1"/>
    </source>
</evidence>
<accession>A0ABR2PS43</accession>
<evidence type="ECO:0000256" key="1">
    <source>
        <dbReference type="SAM" id="MobiDB-lite"/>
    </source>
</evidence>
<sequence>MYFNVGLSPRRNGEAKQGRDREDDEECERYKAGDKGVKKKVVVKNAYNIRNTGMDEKFAAKLSGEDREGGGGDGRGGGSDGDVPMRGDMSGGGYSGSGFGLGPKIEEAD</sequence>
<name>A0ABR2PS43_9ROSI</name>
<feature type="compositionally biased region" description="Gly residues" evidence="1">
    <location>
        <begin position="89"/>
        <end position="101"/>
    </location>
</feature>